<dbReference type="SUPFAM" id="SSF48264">
    <property type="entry name" value="Cytochrome P450"/>
    <property type="match status" value="1"/>
</dbReference>
<evidence type="ECO:0000256" key="7">
    <source>
        <dbReference type="SAM" id="Phobius"/>
    </source>
</evidence>
<dbReference type="PANTHER" id="PTHR47950">
    <property type="entry name" value="CYTOCHROME P450, FAMILY 76, SUBFAMILY C, POLYPEPTIDE 5-RELATED"/>
    <property type="match status" value="1"/>
</dbReference>
<dbReference type="Proteomes" id="UP000238479">
    <property type="component" value="Chromosome 7"/>
</dbReference>
<evidence type="ECO:0000256" key="1">
    <source>
        <dbReference type="ARBA" id="ARBA00010617"/>
    </source>
</evidence>
<evidence type="ECO:0000313" key="9">
    <source>
        <dbReference type="Proteomes" id="UP000238479"/>
    </source>
</evidence>
<comment type="cofactor">
    <cofactor evidence="5">
        <name>heme</name>
        <dbReference type="ChEBI" id="CHEBI:30413"/>
    </cofactor>
</comment>
<evidence type="ECO:0000256" key="2">
    <source>
        <dbReference type="ARBA" id="ARBA00022723"/>
    </source>
</evidence>
<reference evidence="8 9" key="1">
    <citation type="journal article" date="2018" name="Nat. Genet.">
        <title>The Rosa genome provides new insights in the design of modern roses.</title>
        <authorList>
            <person name="Bendahmane M."/>
        </authorList>
    </citation>
    <scope>NUCLEOTIDE SEQUENCE [LARGE SCALE GENOMIC DNA]</scope>
    <source>
        <strain evidence="9">cv. Old Blush</strain>
    </source>
</reference>
<accession>A0A2P6P9L9</accession>
<dbReference type="STRING" id="74649.A0A2P6P9L9"/>
<feature type="binding site" description="axial binding residue" evidence="5">
    <location>
        <position position="442"/>
    </location>
    <ligand>
        <name>heme</name>
        <dbReference type="ChEBI" id="CHEBI:30413"/>
    </ligand>
    <ligandPart>
        <name>Fe</name>
        <dbReference type="ChEBI" id="CHEBI:18248"/>
    </ligandPart>
</feature>
<dbReference type="GO" id="GO:0005506">
    <property type="term" value="F:iron ion binding"/>
    <property type="evidence" value="ECO:0007669"/>
    <property type="project" value="InterPro"/>
</dbReference>
<keyword evidence="3 6" id="KW-0560">Oxidoreductase</keyword>
<dbReference type="InterPro" id="IPR002401">
    <property type="entry name" value="Cyt_P450_E_grp-I"/>
</dbReference>
<keyword evidence="7" id="KW-0812">Transmembrane</keyword>
<dbReference type="InterPro" id="IPR001128">
    <property type="entry name" value="Cyt_P450"/>
</dbReference>
<proteinExistence type="inferred from homology"/>
<organism evidence="8 9">
    <name type="scientific">Rosa chinensis</name>
    <name type="common">China rose</name>
    <dbReference type="NCBI Taxonomy" id="74649"/>
    <lineage>
        <taxon>Eukaryota</taxon>
        <taxon>Viridiplantae</taxon>
        <taxon>Streptophyta</taxon>
        <taxon>Embryophyta</taxon>
        <taxon>Tracheophyta</taxon>
        <taxon>Spermatophyta</taxon>
        <taxon>Magnoliopsida</taxon>
        <taxon>eudicotyledons</taxon>
        <taxon>Gunneridae</taxon>
        <taxon>Pentapetalae</taxon>
        <taxon>rosids</taxon>
        <taxon>fabids</taxon>
        <taxon>Rosales</taxon>
        <taxon>Rosaceae</taxon>
        <taxon>Rosoideae</taxon>
        <taxon>Rosoideae incertae sedis</taxon>
        <taxon>Rosa</taxon>
    </lineage>
</organism>
<keyword evidence="5 6" id="KW-0349">Heme</keyword>
<dbReference type="InterPro" id="IPR017972">
    <property type="entry name" value="Cyt_P450_CS"/>
</dbReference>
<dbReference type="PRINTS" id="PR00463">
    <property type="entry name" value="EP450I"/>
</dbReference>
<dbReference type="Gramene" id="PRQ18618">
    <property type="protein sequence ID" value="PRQ18618"/>
    <property type="gene ID" value="RchiOBHm_Chr7g0208051"/>
</dbReference>
<dbReference type="GO" id="GO:0020037">
    <property type="term" value="F:heme binding"/>
    <property type="evidence" value="ECO:0007669"/>
    <property type="project" value="InterPro"/>
</dbReference>
<name>A0A2P6P9L9_ROSCH</name>
<protein>
    <submittedName>
        <fullName evidence="8">Putative geraniol 8-hydroxylase</fullName>
        <ecNumber evidence="8">1.14.14.83</ecNumber>
    </submittedName>
</protein>
<keyword evidence="7" id="KW-1133">Transmembrane helix</keyword>
<dbReference type="PROSITE" id="PS00086">
    <property type="entry name" value="CYTOCHROME_P450"/>
    <property type="match status" value="1"/>
</dbReference>
<gene>
    <name evidence="8" type="ORF">RchiOBHm_Chr7g0208051</name>
</gene>
<dbReference type="GO" id="GO:0102811">
    <property type="term" value="F:geraniol 10-hydroxylase activity"/>
    <property type="evidence" value="ECO:0007669"/>
    <property type="project" value="UniProtKB-EC"/>
</dbReference>
<keyword evidence="7" id="KW-0472">Membrane</keyword>
<dbReference type="EMBL" id="PDCK01000045">
    <property type="protein sequence ID" value="PRQ18618.1"/>
    <property type="molecule type" value="Genomic_DNA"/>
</dbReference>
<dbReference type="OrthoDB" id="2789670at2759"/>
<evidence type="ECO:0000256" key="3">
    <source>
        <dbReference type="ARBA" id="ARBA00023002"/>
    </source>
</evidence>
<sequence>MNFWSAFVYLILTWTFIQGLLYSISRAKNSSKKLPPGPKPLPILGNLLLLGDRPHKSLAELAKIHGPLMSLKLGQVTSIVVSSSAMAKQVLQTHDQYLSNRTVPDAIRALDHHTVGLPWIPVSPLWRNQRKICNTQLFANKMLDANQNLRRKKVEQLLELVHKSSLSGEAVDFGRAAFTTTLNLLSNTIFSIDLADPSSKMAREFKEMVHNIMIEAGKPNLGDCFPLLRKIDPNGRRRRMTKYFGKIIDLVETIVQQRLELRKSTESATKNDVLDTLLTITEENSEELNKNQLYHFILVLFVAGSDTASSTFQWAMAELLHNPEVLSKAQLELNEVIGKGNHVEESDITRLPYLQAIIKETFRMHPAVPLLLPRKAESDVEIEGSTVPKGAQVLVNAWAIGRDPSTWDDPNSFKPERFLGSLLDVRGRNFELIPFGAGRRICPGLPLAMRMLHLMLGSLIHSFVWKLEDGVTPENMNMDDKFVLTLEMAKPLRAIPIPIP</sequence>
<dbReference type="OMA" id="NVIRCFT"/>
<keyword evidence="9" id="KW-1185">Reference proteome</keyword>
<dbReference type="Gene3D" id="1.10.630.10">
    <property type="entry name" value="Cytochrome P450"/>
    <property type="match status" value="1"/>
</dbReference>
<evidence type="ECO:0000313" key="8">
    <source>
        <dbReference type="EMBL" id="PRQ18618.1"/>
    </source>
</evidence>
<keyword evidence="2 5" id="KW-0479">Metal-binding</keyword>
<dbReference type="InterPro" id="IPR036396">
    <property type="entry name" value="Cyt_P450_sf"/>
</dbReference>
<dbReference type="Pfam" id="PF00067">
    <property type="entry name" value="p450"/>
    <property type="match status" value="1"/>
</dbReference>
<evidence type="ECO:0000256" key="6">
    <source>
        <dbReference type="RuleBase" id="RU000461"/>
    </source>
</evidence>
<comment type="caution">
    <text evidence="8">The sequence shown here is derived from an EMBL/GenBank/DDBJ whole genome shotgun (WGS) entry which is preliminary data.</text>
</comment>
<keyword evidence="4 5" id="KW-0408">Iron</keyword>
<dbReference type="EC" id="1.14.14.83" evidence="8"/>
<keyword evidence="6" id="KW-0503">Monooxygenase</keyword>
<feature type="transmembrane region" description="Helical" evidence="7">
    <location>
        <begin position="6"/>
        <end position="24"/>
    </location>
</feature>
<evidence type="ECO:0000256" key="5">
    <source>
        <dbReference type="PIRSR" id="PIRSR602401-1"/>
    </source>
</evidence>
<dbReference type="FunFam" id="1.10.630.10:FF:000007">
    <property type="entry name" value="Cytochrome P450 76C4"/>
    <property type="match status" value="1"/>
</dbReference>
<dbReference type="PRINTS" id="PR00385">
    <property type="entry name" value="P450"/>
</dbReference>
<comment type="similarity">
    <text evidence="1 6">Belongs to the cytochrome P450 family.</text>
</comment>
<dbReference type="CDD" id="cd11073">
    <property type="entry name" value="CYP76-like"/>
    <property type="match status" value="1"/>
</dbReference>
<dbReference type="PANTHER" id="PTHR47950:SF48">
    <property type="entry name" value="CYTOCHROME P450 FAMILY PROTEIN, EXPRESSED"/>
    <property type="match status" value="1"/>
</dbReference>
<dbReference type="AlphaFoldDB" id="A0A2P6P9L9"/>
<evidence type="ECO:0000256" key="4">
    <source>
        <dbReference type="ARBA" id="ARBA00023004"/>
    </source>
</evidence>